<dbReference type="InterPro" id="IPR015422">
    <property type="entry name" value="PyrdxlP-dep_Trfase_small"/>
</dbReference>
<dbReference type="InterPro" id="IPR002156">
    <property type="entry name" value="RNaseH_domain"/>
</dbReference>
<dbReference type="InterPro" id="IPR005814">
    <property type="entry name" value="Aminotrans_3"/>
</dbReference>
<feature type="modified residue" description="N6-(pyridoxal phosphate)lysine" evidence="9">
    <location>
        <position position="454"/>
    </location>
</feature>
<dbReference type="PANTHER" id="PTHR43713:SF3">
    <property type="entry name" value="GLUTAMATE-1-SEMIALDEHYDE 2,1-AMINOMUTASE 1, CHLOROPLASTIC-RELATED"/>
    <property type="match status" value="1"/>
</dbReference>
<comment type="catalytic activity">
    <reaction evidence="1 9">
        <text>(S)-4-amino-5-oxopentanoate = 5-aminolevulinate</text>
        <dbReference type="Rhea" id="RHEA:14265"/>
        <dbReference type="ChEBI" id="CHEBI:57501"/>
        <dbReference type="ChEBI" id="CHEBI:356416"/>
        <dbReference type="EC" id="5.4.3.8"/>
    </reaction>
</comment>
<evidence type="ECO:0000256" key="6">
    <source>
        <dbReference type="ARBA" id="ARBA00022898"/>
    </source>
</evidence>
<keyword evidence="11" id="KW-0808">Transferase</keyword>
<dbReference type="InterPro" id="IPR022892">
    <property type="entry name" value="RNaseHI"/>
</dbReference>
<proteinExistence type="inferred from homology"/>
<dbReference type="GO" id="GO:0004523">
    <property type="term" value="F:RNA-DNA hybrid ribonuclease activity"/>
    <property type="evidence" value="ECO:0007669"/>
    <property type="project" value="InterPro"/>
</dbReference>
<reference evidence="11 12" key="1">
    <citation type="journal article" date="2008" name="J. Biotechnol.">
        <title>Ultrafast pyrosequencing of Corynebacterium kroppenstedtii DSM44385 revealed insights into the physiology of a lipophilic corynebacterium that lacks mycolic acids.</title>
        <authorList>
            <person name="Tauch A."/>
            <person name="Schneider J."/>
            <person name="Szczepanowski R."/>
            <person name="Tilker A."/>
            <person name="Viehoever P."/>
            <person name="Gartemann K.-H."/>
            <person name="Arnold W."/>
            <person name="Blom J."/>
            <person name="Brinkrolf K."/>
            <person name="Brune I."/>
            <person name="Goetker S."/>
            <person name="Weisshaar B."/>
            <person name="Goesmann A."/>
            <person name="Droege M."/>
            <person name="Puehler A."/>
        </authorList>
    </citation>
    <scope>NUCLEOTIDE SEQUENCE [LARGE SCALE GENOMIC DNA]</scope>
    <source>
        <strain evidence="12">DSM 44385 / JCM 11950 / CIP 105744 / CCUG 35717</strain>
    </source>
</reference>
<dbReference type="CDD" id="cd09278">
    <property type="entry name" value="RNase_HI_prokaryote_like"/>
    <property type="match status" value="1"/>
</dbReference>
<dbReference type="eggNOG" id="COG0001">
    <property type="taxonomic scope" value="Bacteria"/>
</dbReference>
<dbReference type="PROSITE" id="PS50879">
    <property type="entry name" value="RNASE_H_1"/>
    <property type="match status" value="1"/>
</dbReference>
<keyword evidence="11" id="KW-0032">Aminotransferase</keyword>
<protein>
    <recommendedName>
        <fullName evidence="9">Glutamate-1-semialdehyde 2,1-aminomutase</fullName>
        <shortName evidence="9">GSA</shortName>
        <ecNumber evidence="9">5.4.3.8</ecNumber>
    </recommendedName>
    <alternativeName>
        <fullName evidence="9">Glutamate-1-semialdehyde aminotransferase</fullName>
        <shortName evidence="9">GSA-AT</shortName>
    </alternativeName>
</protein>
<gene>
    <name evidence="9" type="primary">hemL</name>
    <name evidence="11" type="ordered locus">ckrop_1905</name>
</gene>
<dbReference type="AlphaFoldDB" id="C4LLB5"/>
<dbReference type="InterPro" id="IPR015424">
    <property type="entry name" value="PyrdxlP-dep_Trfase"/>
</dbReference>
<dbReference type="FunFam" id="3.40.640.10:FF:000021">
    <property type="entry name" value="Glutamate-1-semialdehyde 2,1-aminomutase"/>
    <property type="match status" value="1"/>
</dbReference>
<dbReference type="Proteomes" id="UP000001473">
    <property type="component" value="Chromosome"/>
</dbReference>
<dbReference type="PANTHER" id="PTHR43713">
    <property type="entry name" value="GLUTAMATE-1-SEMIALDEHYDE 2,1-AMINOMUTASE"/>
    <property type="match status" value="1"/>
</dbReference>
<dbReference type="Gene3D" id="3.30.420.10">
    <property type="entry name" value="Ribonuclease H-like superfamily/Ribonuclease H"/>
    <property type="match status" value="1"/>
</dbReference>
<organism evidence="11 12">
    <name type="scientific">Corynebacterium kroppenstedtii (strain DSM 44385 / JCM 11950 / CIP 105744 / CCUG 35717)</name>
    <dbReference type="NCBI Taxonomy" id="645127"/>
    <lineage>
        <taxon>Bacteria</taxon>
        <taxon>Bacillati</taxon>
        <taxon>Actinomycetota</taxon>
        <taxon>Actinomycetes</taxon>
        <taxon>Mycobacteriales</taxon>
        <taxon>Corynebacteriaceae</taxon>
        <taxon>Corynebacterium</taxon>
    </lineage>
</organism>
<evidence type="ECO:0000256" key="4">
    <source>
        <dbReference type="ARBA" id="ARBA00008981"/>
    </source>
</evidence>
<sequence>MPFTLSVMTITAAVDGSAIGNPGPSGWAWYIDDAHWAAGGWSRGTNNKGELEAVRQLLRVTEQVCDSNGRLEDLEVFCDSQYVINSVTKWVHGWKKKGWKKSNGKPVLNVEQIKEIDELLTRRRKSGAAVTFRWVKGHAGHELNEAADSRANAAAMAYKRRQEPNRGPGYSRESASPADECGQLAAEFPTMKTMTRSSDLFSQARELIPGGVNSPVRAFGSVGGTPLFIDSAKGSHLRDVDGNEYVDLVSSWGPMLHGNAHPAIVEAVQEAATKGLSFGAPTAAENSLAKEIIGRTAVDEVRMVNSGTEATMSAVRLARGFTGRSTVVKFAGCYHGHVDSLLVSAGSGVATFGLPDSPGVTQSDTIVVPYNDLDAVRDVFEKHPDDIACVIAEAAAGNMGTVAPHEGFNAGLKDIAHEYGALLILDEVMTGFRTSHEGWYGVDGVAGDLVTFGKVVSGGLPAAAFGGRRDIMSYLAPEGPVYQAGTLSGNPVAMAAGLASLRLTDEKCYETIRANADRLENLLHEALEREGVAHHIQRASTFLSVRFAEGEGHNFADMQAADTFRYAPFFHELLDNGVYTAPSPFETWFVSTALTDEDFSRIESALRPAAKAAAAATKEG</sequence>
<accession>C4LLB5</accession>
<dbReference type="GO" id="GO:0008483">
    <property type="term" value="F:transaminase activity"/>
    <property type="evidence" value="ECO:0007669"/>
    <property type="project" value="UniProtKB-KW"/>
</dbReference>
<dbReference type="CDD" id="cd00610">
    <property type="entry name" value="OAT_like"/>
    <property type="match status" value="1"/>
</dbReference>
<dbReference type="NCBIfam" id="NF000818">
    <property type="entry name" value="PRK00062.1"/>
    <property type="match status" value="1"/>
</dbReference>
<evidence type="ECO:0000256" key="9">
    <source>
        <dbReference type="HAMAP-Rule" id="MF_00375"/>
    </source>
</evidence>
<dbReference type="HAMAP" id="MF_00375">
    <property type="entry name" value="HemL_aminotrans_3"/>
    <property type="match status" value="1"/>
</dbReference>
<evidence type="ECO:0000256" key="2">
    <source>
        <dbReference type="ARBA" id="ARBA00001933"/>
    </source>
</evidence>
<dbReference type="PROSITE" id="PS00600">
    <property type="entry name" value="AA_TRANSFER_CLASS_3"/>
    <property type="match status" value="1"/>
</dbReference>
<keyword evidence="6 9" id="KW-0663">Pyridoxal phosphate</keyword>
<dbReference type="GO" id="GO:0030170">
    <property type="term" value="F:pyridoxal phosphate binding"/>
    <property type="evidence" value="ECO:0007669"/>
    <property type="project" value="InterPro"/>
</dbReference>
<dbReference type="Gene3D" id="3.40.640.10">
    <property type="entry name" value="Type I PLP-dependent aspartate aminotransferase-like (Major domain)"/>
    <property type="match status" value="1"/>
</dbReference>
<dbReference type="InterPro" id="IPR012337">
    <property type="entry name" value="RNaseH-like_sf"/>
</dbReference>
<evidence type="ECO:0000256" key="5">
    <source>
        <dbReference type="ARBA" id="ARBA00011245"/>
    </source>
</evidence>
<dbReference type="GO" id="GO:0006782">
    <property type="term" value="P:protoporphyrinogen IX biosynthetic process"/>
    <property type="evidence" value="ECO:0007669"/>
    <property type="project" value="UniProtKB-UniRule"/>
</dbReference>
<comment type="subunit">
    <text evidence="5">Monomer.</text>
</comment>
<dbReference type="InterPro" id="IPR004639">
    <property type="entry name" value="4pyrrol_synth_GluAld_NH2Trfase"/>
</dbReference>
<comment type="cofactor">
    <cofactor evidence="2 9">
        <name>pyridoxal 5'-phosphate</name>
        <dbReference type="ChEBI" id="CHEBI:597326"/>
    </cofactor>
</comment>
<dbReference type="UniPathway" id="UPA00251">
    <property type="reaction ID" value="UER00317"/>
</dbReference>
<dbReference type="SUPFAM" id="SSF53383">
    <property type="entry name" value="PLP-dependent transferases"/>
    <property type="match status" value="1"/>
</dbReference>
<evidence type="ECO:0000313" key="11">
    <source>
        <dbReference type="EMBL" id="ACR18620.1"/>
    </source>
</evidence>
<evidence type="ECO:0000259" key="10">
    <source>
        <dbReference type="PROSITE" id="PS50879"/>
    </source>
</evidence>
<dbReference type="GO" id="GO:0005737">
    <property type="term" value="C:cytoplasm"/>
    <property type="evidence" value="ECO:0007669"/>
    <property type="project" value="UniProtKB-SubCell"/>
</dbReference>
<feature type="domain" description="RNase H type-1" evidence="10">
    <location>
        <begin position="6"/>
        <end position="156"/>
    </location>
</feature>
<keyword evidence="7 9" id="KW-0413">Isomerase</keyword>
<comment type="similarity">
    <text evidence="4 9">Belongs to the class-III pyridoxal-phosphate-dependent aminotransferase family. HemL subfamily.</text>
</comment>
<dbReference type="EMBL" id="CP001620">
    <property type="protein sequence ID" value="ACR18620.1"/>
    <property type="molecule type" value="Genomic_DNA"/>
</dbReference>
<dbReference type="InterPro" id="IPR015421">
    <property type="entry name" value="PyrdxlP-dep_Trfase_major"/>
</dbReference>
<dbReference type="InterPro" id="IPR049704">
    <property type="entry name" value="Aminotrans_3_PPA_site"/>
</dbReference>
<dbReference type="InterPro" id="IPR036397">
    <property type="entry name" value="RNaseH_sf"/>
</dbReference>
<dbReference type="GO" id="GO:0042286">
    <property type="term" value="F:glutamate-1-semialdehyde 2,1-aminomutase activity"/>
    <property type="evidence" value="ECO:0007669"/>
    <property type="project" value="UniProtKB-UniRule"/>
</dbReference>
<evidence type="ECO:0000256" key="7">
    <source>
        <dbReference type="ARBA" id="ARBA00023235"/>
    </source>
</evidence>
<comment type="subcellular location">
    <subcellularLocation>
        <location evidence="9">Cytoplasm</location>
    </subcellularLocation>
</comment>
<dbReference type="NCBIfam" id="TIGR00713">
    <property type="entry name" value="hemL"/>
    <property type="match status" value="1"/>
</dbReference>
<comment type="pathway">
    <text evidence="3 9">Porphyrin-containing compound metabolism; protoporphyrin-IX biosynthesis; 5-aminolevulinate from L-glutamyl-tRNA(Glu): step 2/2.</text>
</comment>
<dbReference type="EC" id="5.4.3.8" evidence="9"/>
<evidence type="ECO:0000256" key="1">
    <source>
        <dbReference type="ARBA" id="ARBA00001579"/>
    </source>
</evidence>
<dbReference type="Pfam" id="PF00075">
    <property type="entry name" value="RNase_H"/>
    <property type="match status" value="1"/>
</dbReference>
<evidence type="ECO:0000256" key="3">
    <source>
        <dbReference type="ARBA" id="ARBA00004819"/>
    </source>
</evidence>
<evidence type="ECO:0000313" key="12">
    <source>
        <dbReference type="Proteomes" id="UP000001473"/>
    </source>
</evidence>
<evidence type="ECO:0000256" key="8">
    <source>
        <dbReference type="ARBA" id="ARBA00023244"/>
    </source>
</evidence>
<keyword evidence="9" id="KW-0963">Cytoplasm</keyword>
<keyword evidence="8 9" id="KW-0627">Porphyrin biosynthesis</keyword>
<dbReference type="SUPFAM" id="SSF53098">
    <property type="entry name" value="Ribonuclease H-like"/>
    <property type="match status" value="1"/>
</dbReference>
<name>C4LLB5_CORK4</name>
<keyword evidence="12" id="KW-1185">Reference proteome</keyword>
<dbReference type="GO" id="GO:0003676">
    <property type="term" value="F:nucleic acid binding"/>
    <property type="evidence" value="ECO:0007669"/>
    <property type="project" value="InterPro"/>
</dbReference>
<dbReference type="STRING" id="645127.ckrop_1905"/>
<dbReference type="KEGG" id="ckp:ckrop_1905"/>
<comment type="subunit">
    <text evidence="9">Homodimer.</text>
</comment>
<dbReference type="Gene3D" id="3.90.1150.10">
    <property type="entry name" value="Aspartate Aminotransferase, domain 1"/>
    <property type="match status" value="1"/>
</dbReference>
<dbReference type="Pfam" id="PF00202">
    <property type="entry name" value="Aminotran_3"/>
    <property type="match status" value="1"/>
</dbReference>
<dbReference type="HOGENOM" id="CLU_016922_1_5_11"/>